<accession>A0A084CMA3</accession>
<protein>
    <recommendedName>
        <fullName evidence="2">Lipid/polyisoprenoid-binding YceI-like domain-containing protein</fullName>
    </recommendedName>
</protein>
<gene>
    <name evidence="3" type="ORF">CF67_07001</name>
</gene>
<dbReference type="OrthoDB" id="9793816at2"/>
<dbReference type="STRING" id="1179155.CF67_07001"/>
<reference evidence="3 4" key="1">
    <citation type="submission" date="2014-03" db="EMBL/GenBank/DDBJ databases">
        <title>Selection and divergence in the genomes of co-occurring obligate luminous symbionts with specific hosts.</title>
        <authorList>
            <person name="Hendry T.A."/>
            <person name="de Wet J.R."/>
            <person name="Dunlap P.V."/>
        </authorList>
    </citation>
    <scope>NUCLEOTIDE SEQUENCE [LARGE SCALE GENOMIC DNA]</scope>
    <source>
        <strain evidence="3 4">Ppalp.1</strain>
    </source>
</reference>
<name>A0A084CMA3_9GAMM</name>
<evidence type="ECO:0000259" key="2">
    <source>
        <dbReference type="SMART" id="SM00867"/>
    </source>
</evidence>
<feature type="signal peptide" evidence="1">
    <location>
        <begin position="1"/>
        <end position="21"/>
    </location>
</feature>
<keyword evidence="4" id="KW-1185">Reference proteome</keyword>
<evidence type="ECO:0000313" key="3">
    <source>
        <dbReference type="EMBL" id="KEY90932.1"/>
    </source>
</evidence>
<dbReference type="AlphaFoldDB" id="A0A084CMA3"/>
<proteinExistence type="predicted"/>
<organism evidence="3 4">
    <name type="scientific">Candidatus Photodesmus blepharonis</name>
    <dbReference type="NCBI Taxonomy" id="1179155"/>
    <lineage>
        <taxon>Bacteria</taxon>
        <taxon>Pseudomonadati</taxon>
        <taxon>Pseudomonadota</taxon>
        <taxon>Gammaproteobacteria</taxon>
        <taxon>Vibrionales</taxon>
        <taxon>Vibrionaceae</taxon>
        <taxon>Candidatus Photodesmus</taxon>
    </lineage>
</organism>
<dbReference type="RefSeq" id="WP_034414987.1">
    <property type="nucleotide sequence ID" value="NZ_JGVK01000031.1"/>
</dbReference>
<dbReference type="InterPro" id="IPR007372">
    <property type="entry name" value="Lipid/polyisoprenoid-bd_YceI"/>
</dbReference>
<comment type="caution">
    <text evidence="3">The sequence shown here is derived from an EMBL/GenBank/DDBJ whole genome shotgun (WGS) entry which is preliminary data.</text>
</comment>
<sequence length="189" mass="20791">MIKYIFMMLFSLLSFFSTALASYTLNNSSIVSYVSIKKQYVLETATINTLSGSIKNDGLLDIAILPIGLNSLNPIRDKRLNELFFQSDKYPSIRVSGNVDLSKITDIPVRLTTSLDLTLLGNTRKIQVPVLVVKSGEYLSISSTQPIIINARDFLIPIENLKKLADTVGGISISDTVPVSVSLIFTETL</sequence>
<feature type="chain" id="PRO_5001773261" description="Lipid/polyisoprenoid-binding YceI-like domain-containing protein" evidence="1">
    <location>
        <begin position="22"/>
        <end position="189"/>
    </location>
</feature>
<dbReference type="SUPFAM" id="SSF101874">
    <property type="entry name" value="YceI-like"/>
    <property type="match status" value="1"/>
</dbReference>
<dbReference type="Gene3D" id="2.40.128.110">
    <property type="entry name" value="Lipid/polyisoprenoid-binding, YceI-like"/>
    <property type="match status" value="1"/>
</dbReference>
<dbReference type="Pfam" id="PF04264">
    <property type="entry name" value="YceI"/>
    <property type="match status" value="1"/>
</dbReference>
<keyword evidence="1" id="KW-0732">Signal</keyword>
<evidence type="ECO:0000313" key="4">
    <source>
        <dbReference type="Proteomes" id="UP000053784"/>
    </source>
</evidence>
<dbReference type="SMART" id="SM00867">
    <property type="entry name" value="YceI"/>
    <property type="match status" value="1"/>
</dbReference>
<dbReference type="Proteomes" id="UP000053784">
    <property type="component" value="Unassembled WGS sequence"/>
</dbReference>
<feature type="domain" description="Lipid/polyisoprenoid-binding YceI-like" evidence="2">
    <location>
        <begin position="22"/>
        <end position="186"/>
    </location>
</feature>
<evidence type="ECO:0000256" key="1">
    <source>
        <dbReference type="SAM" id="SignalP"/>
    </source>
</evidence>
<dbReference type="EMBL" id="JGVK01000031">
    <property type="protein sequence ID" value="KEY90932.1"/>
    <property type="molecule type" value="Genomic_DNA"/>
</dbReference>
<dbReference type="eggNOG" id="COG2353">
    <property type="taxonomic scope" value="Bacteria"/>
</dbReference>
<dbReference type="InterPro" id="IPR036761">
    <property type="entry name" value="TTHA0802/YceI-like_sf"/>
</dbReference>